<evidence type="ECO:0000313" key="1">
    <source>
        <dbReference type="EMBL" id="NVN18575.1"/>
    </source>
</evidence>
<reference evidence="1 2" key="1">
    <citation type="submission" date="2020-01" db="EMBL/GenBank/DDBJ databases">
        <title>Draft Genome Analysis of Muricauda sp. HICW Isolated from coastal seawater of PR China.</title>
        <authorList>
            <person name="Chen M.-X."/>
        </authorList>
    </citation>
    <scope>NUCLEOTIDE SEQUENCE [LARGE SCALE GENOMIC DNA]</scope>
    <source>
        <strain evidence="1 2">HICW</strain>
    </source>
</reference>
<dbReference type="Gene3D" id="2.40.70.10">
    <property type="entry name" value="Acid Proteases"/>
    <property type="match status" value="1"/>
</dbReference>
<dbReference type="EMBL" id="WYET01000004">
    <property type="protein sequence ID" value="NVN18575.1"/>
    <property type="molecule type" value="Genomic_DNA"/>
</dbReference>
<dbReference type="RefSeq" id="WP_176620293.1">
    <property type="nucleotide sequence ID" value="NZ_WYET01000004.1"/>
</dbReference>
<dbReference type="Proteomes" id="UP000558089">
    <property type="component" value="Unassembled WGS sequence"/>
</dbReference>
<comment type="caution">
    <text evidence="1">The sequence shown here is derived from an EMBL/GenBank/DDBJ whole genome shotgun (WGS) entry which is preliminary data.</text>
</comment>
<proteinExistence type="predicted"/>
<organism evidence="1 2">
    <name type="scientific">Flagellimonas chongwuensis</name>
    <dbReference type="NCBI Taxonomy" id="2697365"/>
    <lineage>
        <taxon>Bacteria</taxon>
        <taxon>Pseudomonadati</taxon>
        <taxon>Bacteroidota</taxon>
        <taxon>Flavobacteriia</taxon>
        <taxon>Flavobacteriales</taxon>
        <taxon>Flavobacteriaceae</taxon>
        <taxon>Flagellimonas</taxon>
    </lineage>
</organism>
<dbReference type="InterPro" id="IPR021109">
    <property type="entry name" value="Peptidase_aspartic_dom_sf"/>
</dbReference>
<name>A0A850NJI3_9FLAO</name>
<protein>
    <recommendedName>
        <fullName evidence="3">Peptidase A2 domain-containing protein</fullName>
    </recommendedName>
</protein>
<dbReference type="AlphaFoldDB" id="A0A850NJI3"/>
<accession>A0A850NJI3</accession>
<keyword evidence="2" id="KW-1185">Reference proteome</keyword>
<gene>
    <name evidence="1" type="ORF">GUA46_09485</name>
</gene>
<sequence length="339" mass="38116">MEATHFAEISENQGIPKKLPSVFLDSSRFFLKIPLISKDSILAYCDTGGGFTMVLPRITEQEDIEPHVKTGLLKGVMPFDYVLFNDIVDNPDLPRPYPMRNFVIRTPFNAVKEPFLVIPPMDGELKMVSEKLPQMDAFLGQGFFMGKSWTLDYPNQEIWTNTPLSAKDISNPNVQKIGLKKNEQGSVVFGHPSMEILVAGEPIDVLFDTGASFVLSDQGKKQFNTQSETMSGSFIAASIFDQWKQQHPDWKIYPASDLDRDIIEVPEVKVGTHIVGPVLFARRKDEIWSESMVHSMDKIVKGAIGGSMLKHFKVTIDYNSQLIKFDHTPKITTSTTDIE</sequence>
<evidence type="ECO:0000313" key="2">
    <source>
        <dbReference type="Proteomes" id="UP000558089"/>
    </source>
</evidence>
<evidence type="ECO:0008006" key="3">
    <source>
        <dbReference type="Google" id="ProtNLM"/>
    </source>
</evidence>